<geneLocation type="plasmid" evidence="1 2">
    <name>pXAUT01</name>
</geneLocation>
<dbReference type="Pfam" id="PF24830">
    <property type="entry name" value="DUF7714"/>
    <property type="match status" value="1"/>
</dbReference>
<dbReference type="OrthoDB" id="3612465at2"/>
<protein>
    <submittedName>
        <fullName evidence="1">Uncharacterized protein</fullName>
    </submittedName>
</protein>
<dbReference type="eggNOG" id="ENOG502Z8ZG">
    <property type="taxonomic scope" value="Bacteria"/>
</dbReference>
<accession>A7IQH2</accession>
<dbReference type="InterPro" id="IPR056131">
    <property type="entry name" value="DUF7714"/>
</dbReference>
<proteinExistence type="predicted"/>
<dbReference type="KEGG" id="xau:Xaut_5070"/>
<dbReference type="HOGENOM" id="CLU_902998_0_0_5"/>
<reference evidence="1 2" key="1">
    <citation type="submission" date="2007-07" db="EMBL/GenBank/DDBJ databases">
        <title>Complete sequence of plasmid pXAUT01 of Xanthobacter autotrophicus Py2.</title>
        <authorList>
            <consortium name="US DOE Joint Genome Institute"/>
            <person name="Copeland A."/>
            <person name="Lucas S."/>
            <person name="Lapidus A."/>
            <person name="Barry K."/>
            <person name="Glavina del Rio T."/>
            <person name="Hammon N."/>
            <person name="Israni S."/>
            <person name="Dalin E."/>
            <person name="Tice H."/>
            <person name="Pitluck S."/>
            <person name="Sims D."/>
            <person name="Brettin T."/>
            <person name="Bruce D."/>
            <person name="Detter J.C."/>
            <person name="Han C."/>
            <person name="Tapia R."/>
            <person name="Brainard J."/>
            <person name="Schmutz J."/>
            <person name="Larimer F."/>
            <person name="Land M."/>
            <person name="Hauser L."/>
            <person name="Kyrpides N."/>
            <person name="Kim E."/>
            <person name="Ensigns S.A."/>
            <person name="Richardson P."/>
        </authorList>
    </citation>
    <scope>NUCLEOTIDE SEQUENCE [LARGE SCALE GENOMIC DNA]</scope>
    <source>
        <strain evidence="2">ATCC BAA-1158 / Py2</strain>
        <plasmid evidence="2">Plasmid pXAUT01</plasmid>
    </source>
</reference>
<keyword evidence="2" id="KW-1185">Reference proteome</keyword>
<dbReference type="EMBL" id="CP000782">
    <property type="protein sequence ID" value="ABS70268.1"/>
    <property type="molecule type" value="Genomic_DNA"/>
</dbReference>
<organism evidence="1 2">
    <name type="scientific">Xanthobacter autotrophicus (strain ATCC BAA-1158 / Py2)</name>
    <dbReference type="NCBI Taxonomy" id="78245"/>
    <lineage>
        <taxon>Bacteria</taxon>
        <taxon>Pseudomonadati</taxon>
        <taxon>Pseudomonadota</taxon>
        <taxon>Alphaproteobacteria</taxon>
        <taxon>Hyphomicrobiales</taxon>
        <taxon>Xanthobacteraceae</taxon>
        <taxon>Xanthobacter</taxon>
    </lineage>
</organism>
<sequence>MMAHLKPTPPEPIVLSLRDRRNVVELPYRGVSIQPFDGEMTESAIMARLLGREAYRRTNVIVLRGTDDAYALVAVESRDRGPLFARIDQVEVLALPDSCRFVVDPDTDCANPSALARLAERSGVGPDGTLICQGKYDHVNFIHHADPLVIRVIEVSPPDPPKLFQLIEHVLTYADLPPMKIELERIELKDLAAKARPKAFPVPCRSGGLDDLSAPVYFLDERPAIREDWMLIGCERSLQFHRHYYGDEPPRIEMCPRAIAGARNALTMLNCCLLEFGTERDNNVMVVPWGSDLAMVEQALKEIVCYAR</sequence>
<gene>
    <name evidence="1" type="ordered locus">Xaut_5070</name>
</gene>
<name>A7IQH2_XANP2</name>
<keyword evidence="1" id="KW-0614">Plasmid</keyword>
<dbReference type="Proteomes" id="UP000002417">
    <property type="component" value="Plasmid pXAUT01"/>
</dbReference>
<dbReference type="PhylomeDB" id="A7IQH2"/>
<dbReference type="AlphaFoldDB" id="A7IQH2"/>
<evidence type="ECO:0000313" key="1">
    <source>
        <dbReference type="EMBL" id="ABS70268.1"/>
    </source>
</evidence>
<evidence type="ECO:0000313" key="2">
    <source>
        <dbReference type="Proteomes" id="UP000002417"/>
    </source>
</evidence>